<dbReference type="PANTHER" id="PTHR43737">
    <property type="entry name" value="BLL7424 PROTEIN"/>
    <property type="match status" value="1"/>
</dbReference>
<evidence type="ECO:0000313" key="1">
    <source>
        <dbReference type="EMBL" id="OWK40187.1"/>
    </source>
</evidence>
<dbReference type="SUPFAM" id="SSF53649">
    <property type="entry name" value="Alkaline phosphatase-like"/>
    <property type="match status" value="1"/>
</dbReference>
<dbReference type="InterPro" id="IPR017850">
    <property type="entry name" value="Alkaline_phosphatase_core_sf"/>
</dbReference>
<sequence>MITWNAPTGPRLCDGVSRRELLRVGGLSVAGLTLPGLLKARAAATKDDGTKKVGTARSVIVFCTNGGTGQMDSFDPKPDAPAEIRGPYKGTDTNVPGLRINEKLPELAKHADKFSLLRSLHHTDTVHPSALYWTLCGAKIPRAVTPESGTMSREDRPHFGSVAAKFLPNRKDLPAFVMMPVAMGPNGPEWPGQFAGFLGAAHDPYRVNSYAGEPAFNPGAVASDPALSATRLGARRHLLAQVTAGAKYLDDKAATKSLDPHYAKAFDMIGSPAAQEAFDLEREPKEVREKYGEHTFGQQCLLARRLVEAGTRLVQINWPRSNVGGRGGPGYDTHANCFKLIEENLYPATDRAFAALFGDLADRGLWDETLVIFFNEFGRTPKLNANSGRDHWPFCYSILLGGGGVKGGRVVGASDKTGAYPASDPYRPEDLLATIYHCLGVDPDAVLYDGLQRPHHLIDGKPIKALL</sequence>
<dbReference type="Pfam" id="PF07394">
    <property type="entry name" value="DUF1501"/>
    <property type="match status" value="1"/>
</dbReference>
<comment type="caution">
    <text evidence="1">The sequence shown here is derived from an EMBL/GenBank/DDBJ whole genome shotgun (WGS) entry which is preliminary data.</text>
</comment>
<dbReference type="OrthoDB" id="232552at2"/>
<dbReference type="RefSeq" id="WP_088256151.1">
    <property type="nucleotide sequence ID" value="NZ_NIDE01000008.1"/>
</dbReference>
<evidence type="ECO:0008006" key="3">
    <source>
        <dbReference type="Google" id="ProtNLM"/>
    </source>
</evidence>
<dbReference type="EMBL" id="NIDE01000008">
    <property type="protein sequence ID" value="OWK40187.1"/>
    <property type="molecule type" value="Genomic_DNA"/>
</dbReference>
<protein>
    <recommendedName>
        <fullName evidence="3">Sulfatase</fullName>
    </recommendedName>
</protein>
<dbReference type="Proteomes" id="UP000214646">
    <property type="component" value="Unassembled WGS sequence"/>
</dbReference>
<dbReference type="AlphaFoldDB" id="A0A225DVH4"/>
<dbReference type="PANTHER" id="PTHR43737:SF1">
    <property type="entry name" value="DUF1501 DOMAIN-CONTAINING PROTEIN"/>
    <property type="match status" value="1"/>
</dbReference>
<dbReference type="InterPro" id="IPR006311">
    <property type="entry name" value="TAT_signal"/>
</dbReference>
<proteinExistence type="predicted"/>
<name>A0A225DVH4_9BACT</name>
<dbReference type="PROSITE" id="PS51318">
    <property type="entry name" value="TAT"/>
    <property type="match status" value="1"/>
</dbReference>
<reference evidence="2" key="1">
    <citation type="submission" date="2017-06" db="EMBL/GenBank/DDBJ databases">
        <title>Genome analysis of Fimbriiglobus ruber SP5, the first member of the order Planctomycetales with confirmed chitinolytic capability.</title>
        <authorList>
            <person name="Ravin N.V."/>
            <person name="Rakitin A.L."/>
            <person name="Ivanova A.A."/>
            <person name="Beletsky A.V."/>
            <person name="Kulichevskaya I.S."/>
            <person name="Mardanov A.V."/>
            <person name="Dedysh S.N."/>
        </authorList>
    </citation>
    <scope>NUCLEOTIDE SEQUENCE [LARGE SCALE GENOMIC DNA]</scope>
    <source>
        <strain evidence="2">SP5</strain>
    </source>
</reference>
<dbReference type="InterPro" id="IPR010869">
    <property type="entry name" value="DUF1501"/>
</dbReference>
<keyword evidence="2" id="KW-1185">Reference proteome</keyword>
<evidence type="ECO:0000313" key="2">
    <source>
        <dbReference type="Proteomes" id="UP000214646"/>
    </source>
</evidence>
<gene>
    <name evidence="1" type="ORF">FRUB_05106</name>
</gene>
<accession>A0A225DVH4</accession>
<organism evidence="1 2">
    <name type="scientific">Fimbriiglobus ruber</name>
    <dbReference type="NCBI Taxonomy" id="1908690"/>
    <lineage>
        <taxon>Bacteria</taxon>
        <taxon>Pseudomonadati</taxon>
        <taxon>Planctomycetota</taxon>
        <taxon>Planctomycetia</taxon>
        <taxon>Gemmatales</taxon>
        <taxon>Gemmataceae</taxon>
        <taxon>Fimbriiglobus</taxon>
    </lineage>
</organism>